<dbReference type="InterPro" id="IPR013083">
    <property type="entry name" value="Znf_RING/FYVE/PHD"/>
</dbReference>
<keyword evidence="3 4" id="KW-0862">Zinc</keyword>
<dbReference type="Pfam" id="PF02176">
    <property type="entry name" value="zf-TRAF"/>
    <property type="match status" value="1"/>
</dbReference>
<dbReference type="AlphaFoldDB" id="A0A0G4H7I8"/>
<dbReference type="InterPro" id="IPR001841">
    <property type="entry name" value="Znf_RING"/>
</dbReference>
<evidence type="ECO:0000256" key="5">
    <source>
        <dbReference type="SAM" id="Phobius"/>
    </source>
</evidence>
<dbReference type="EMBL" id="CDMZ01001944">
    <property type="protein sequence ID" value="CEM39633.1"/>
    <property type="molecule type" value="Genomic_DNA"/>
</dbReference>
<feature type="zinc finger region" description="TRAF-type" evidence="4">
    <location>
        <begin position="165"/>
        <end position="216"/>
    </location>
</feature>
<dbReference type="Pfam" id="PF00097">
    <property type="entry name" value="zf-C3HC4"/>
    <property type="match status" value="1"/>
</dbReference>
<evidence type="ECO:0000256" key="3">
    <source>
        <dbReference type="ARBA" id="ARBA00022833"/>
    </source>
</evidence>
<sequence>MNSKIRRLGLDASYAAAGSEDVVDNALCPICHDYIEDARETDCDARHVFCGPCIKDVSDRKQPCPCCRGAFSKMERPQALTRAFIEQVKWKCVHFERGCSFTGTKKQLEKHLDDECTIQEVKFPFSGCPTKMQRGPLDDHKKACPYRMAPCDHCKEQVRFNFKAAHKMVCPKFPIPCPQMCGRNLARDEVASHLQKECAEMVVACSVPGCGERMKRKLTDKHEDDNMKKHVKLLHIQLEKMKTLHSQVNFSPQRDRVQLNSGTLEMTVRFPDYETKAAGMAKDQYFESIPFLFEASRDMLIDAASRIISVLHAGLAICLLIVFVCPL</sequence>
<evidence type="ECO:0008006" key="9">
    <source>
        <dbReference type="Google" id="ProtNLM"/>
    </source>
</evidence>
<proteinExistence type="predicted"/>
<dbReference type="PANTHER" id="PTHR10131">
    <property type="entry name" value="TNF RECEPTOR ASSOCIATED FACTOR"/>
    <property type="match status" value="1"/>
</dbReference>
<feature type="domain" description="TRAF-type" evidence="7">
    <location>
        <begin position="165"/>
        <end position="216"/>
    </location>
</feature>
<name>A0A0G4H7I8_9ALVE</name>
<dbReference type="SUPFAM" id="SSF57850">
    <property type="entry name" value="RING/U-box"/>
    <property type="match status" value="1"/>
</dbReference>
<keyword evidence="5" id="KW-0472">Membrane</keyword>
<evidence type="ECO:0000256" key="2">
    <source>
        <dbReference type="ARBA" id="ARBA00022771"/>
    </source>
</evidence>
<evidence type="ECO:0000256" key="4">
    <source>
        <dbReference type="PROSITE-ProRule" id="PRU00207"/>
    </source>
</evidence>
<protein>
    <recommendedName>
        <fullName evidence="9">RING-type domain-containing protein</fullName>
    </recommendedName>
</protein>
<reference evidence="8" key="1">
    <citation type="submission" date="2014-11" db="EMBL/GenBank/DDBJ databases">
        <authorList>
            <person name="Otto D Thomas"/>
            <person name="Naeem Raeece"/>
        </authorList>
    </citation>
    <scope>NUCLEOTIDE SEQUENCE</scope>
</reference>
<evidence type="ECO:0000259" key="6">
    <source>
        <dbReference type="PROSITE" id="PS50089"/>
    </source>
</evidence>
<dbReference type="VEuPathDB" id="CryptoDB:Cvel_24954"/>
<dbReference type="PhylomeDB" id="A0A0G4H7I8"/>
<feature type="transmembrane region" description="Helical" evidence="5">
    <location>
        <begin position="307"/>
        <end position="324"/>
    </location>
</feature>
<organism evidence="8">
    <name type="scientific">Chromera velia CCMP2878</name>
    <dbReference type="NCBI Taxonomy" id="1169474"/>
    <lineage>
        <taxon>Eukaryota</taxon>
        <taxon>Sar</taxon>
        <taxon>Alveolata</taxon>
        <taxon>Colpodellida</taxon>
        <taxon>Chromeraceae</taxon>
        <taxon>Chromera</taxon>
    </lineage>
</organism>
<feature type="domain" description="TRAF-type" evidence="7">
    <location>
        <begin position="111"/>
        <end position="158"/>
    </location>
</feature>
<feature type="domain" description="RING-type" evidence="6">
    <location>
        <begin position="28"/>
        <end position="68"/>
    </location>
</feature>
<dbReference type="FunFam" id="3.30.40.10:FF:000121">
    <property type="entry name" value="TNF receptor-associated factor"/>
    <property type="match status" value="1"/>
</dbReference>
<keyword evidence="2 4" id="KW-0863">Zinc-finger</keyword>
<evidence type="ECO:0000256" key="1">
    <source>
        <dbReference type="ARBA" id="ARBA00022723"/>
    </source>
</evidence>
<dbReference type="PROSITE" id="PS50145">
    <property type="entry name" value="ZF_TRAF"/>
    <property type="match status" value="2"/>
</dbReference>
<dbReference type="InterPro" id="IPR001293">
    <property type="entry name" value="Znf_TRAF"/>
</dbReference>
<keyword evidence="1 4" id="KW-0479">Metal-binding</keyword>
<dbReference type="GO" id="GO:0043122">
    <property type="term" value="P:regulation of canonical NF-kappaB signal transduction"/>
    <property type="evidence" value="ECO:0007669"/>
    <property type="project" value="TreeGrafter"/>
</dbReference>
<gene>
    <name evidence="8" type="ORF">Cvel_24954</name>
</gene>
<feature type="zinc finger region" description="TRAF-type" evidence="4">
    <location>
        <begin position="111"/>
        <end position="158"/>
    </location>
</feature>
<dbReference type="GO" id="GO:0008270">
    <property type="term" value="F:zinc ion binding"/>
    <property type="evidence" value="ECO:0007669"/>
    <property type="project" value="UniProtKB-KW"/>
</dbReference>
<keyword evidence="5" id="KW-0812">Transmembrane</keyword>
<dbReference type="PANTHER" id="PTHR10131:SF94">
    <property type="entry name" value="TNF RECEPTOR-ASSOCIATED FACTOR 4"/>
    <property type="match status" value="1"/>
</dbReference>
<dbReference type="Gene3D" id="3.30.40.10">
    <property type="entry name" value="Zinc/RING finger domain, C3HC4 (zinc finger)"/>
    <property type="match status" value="3"/>
</dbReference>
<accession>A0A0G4H7I8</accession>
<evidence type="ECO:0000313" key="8">
    <source>
        <dbReference type="EMBL" id="CEM39633.1"/>
    </source>
</evidence>
<keyword evidence="5" id="KW-1133">Transmembrane helix</keyword>
<evidence type="ECO:0000259" key="7">
    <source>
        <dbReference type="PROSITE" id="PS50145"/>
    </source>
</evidence>
<dbReference type="SUPFAM" id="SSF49599">
    <property type="entry name" value="TRAF domain-like"/>
    <property type="match status" value="2"/>
</dbReference>
<dbReference type="InterPro" id="IPR018957">
    <property type="entry name" value="Znf_C3HC4_RING-type"/>
</dbReference>
<dbReference type="PROSITE" id="PS50089">
    <property type="entry name" value="ZF_RING_2"/>
    <property type="match status" value="1"/>
</dbReference>